<dbReference type="Proteomes" id="UP000805649">
    <property type="component" value="Unassembled WGS sequence"/>
</dbReference>
<dbReference type="EMBL" id="VUJX02000004">
    <property type="protein sequence ID" value="KAL0938110.1"/>
    <property type="molecule type" value="Genomic_DNA"/>
</dbReference>
<reference evidence="1 2" key="1">
    <citation type="journal article" date="2020" name="Phytopathology">
        <title>Genome Sequence Resources of Colletotrichum truncatum, C. plurivorum, C. musicola, and C. sojae: Four Species Pathogenic to Soybean (Glycine max).</title>
        <authorList>
            <person name="Rogerio F."/>
            <person name="Boufleur T.R."/>
            <person name="Ciampi-Guillardi M."/>
            <person name="Sukno S.A."/>
            <person name="Thon M.R."/>
            <person name="Massola Junior N.S."/>
            <person name="Baroncelli R."/>
        </authorList>
    </citation>
    <scope>NUCLEOTIDE SEQUENCE [LARGE SCALE GENOMIC DNA]</scope>
    <source>
        <strain evidence="1 2">CMES1059</strain>
    </source>
</reference>
<accession>A0ACC3Z216</accession>
<evidence type="ECO:0000313" key="1">
    <source>
        <dbReference type="EMBL" id="KAL0938110.1"/>
    </source>
</evidence>
<sequence length="154" mass="16270">MFAKSLSLAAITAAFFTTQAAADAWENQGCTEVSFDTLFAVKNAELPIAGPKGLYATTVDDQCVYVDASPGSAFSKEQPEYYNSLIAGAKASQVGGLDFLSPNPARGLQERQASCGQTCRSSATSPKTCNSCSCKYDYTFCGQGGACTAYWKCK</sequence>
<comment type="caution">
    <text evidence="1">The sequence shown here is derived from an EMBL/GenBank/DDBJ whole genome shotgun (WGS) entry which is preliminary data.</text>
</comment>
<gene>
    <name evidence="1" type="ORF">CTRU02_207841</name>
</gene>
<organism evidence="1 2">
    <name type="scientific">Colletotrichum truncatum</name>
    <name type="common">Anthracnose fungus</name>
    <name type="synonym">Colletotrichum capsici</name>
    <dbReference type="NCBI Taxonomy" id="5467"/>
    <lineage>
        <taxon>Eukaryota</taxon>
        <taxon>Fungi</taxon>
        <taxon>Dikarya</taxon>
        <taxon>Ascomycota</taxon>
        <taxon>Pezizomycotina</taxon>
        <taxon>Sordariomycetes</taxon>
        <taxon>Hypocreomycetidae</taxon>
        <taxon>Glomerellales</taxon>
        <taxon>Glomerellaceae</taxon>
        <taxon>Colletotrichum</taxon>
        <taxon>Colletotrichum truncatum species complex</taxon>
    </lineage>
</organism>
<name>A0ACC3Z216_COLTU</name>
<proteinExistence type="predicted"/>
<evidence type="ECO:0000313" key="2">
    <source>
        <dbReference type="Proteomes" id="UP000805649"/>
    </source>
</evidence>
<keyword evidence="2" id="KW-1185">Reference proteome</keyword>
<protein>
    <submittedName>
        <fullName evidence="1">Uncharacterized protein</fullName>
    </submittedName>
</protein>